<gene>
    <name evidence="3" type="ORF">JXQ802_LOCUS56591</name>
    <name evidence="2" type="ORF">PYM288_LOCUS40017</name>
</gene>
<dbReference type="Proteomes" id="UP000663870">
    <property type="component" value="Unassembled WGS sequence"/>
</dbReference>
<organism evidence="2 4">
    <name type="scientific">Rotaria sordida</name>
    <dbReference type="NCBI Taxonomy" id="392033"/>
    <lineage>
        <taxon>Eukaryota</taxon>
        <taxon>Metazoa</taxon>
        <taxon>Spiralia</taxon>
        <taxon>Gnathifera</taxon>
        <taxon>Rotifera</taxon>
        <taxon>Eurotatoria</taxon>
        <taxon>Bdelloidea</taxon>
        <taxon>Philodinida</taxon>
        <taxon>Philodinidae</taxon>
        <taxon>Rotaria</taxon>
    </lineage>
</organism>
<evidence type="ECO:0000313" key="2">
    <source>
        <dbReference type="EMBL" id="CAF1528354.1"/>
    </source>
</evidence>
<keyword evidence="5" id="KW-1185">Reference proteome</keyword>
<protein>
    <submittedName>
        <fullName evidence="2">Uncharacterized protein</fullName>
    </submittedName>
</protein>
<evidence type="ECO:0000313" key="3">
    <source>
        <dbReference type="EMBL" id="CAF1664461.1"/>
    </source>
</evidence>
<evidence type="ECO:0000313" key="5">
    <source>
        <dbReference type="Proteomes" id="UP000663870"/>
    </source>
</evidence>
<accession>A0A815VBA2</accession>
<name>A0A815VBA2_9BILA</name>
<comment type="caution">
    <text evidence="2">The sequence shown here is derived from an EMBL/GenBank/DDBJ whole genome shotgun (WGS) entry which is preliminary data.</text>
</comment>
<feature type="region of interest" description="Disordered" evidence="1">
    <location>
        <begin position="131"/>
        <end position="150"/>
    </location>
</feature>
<dbReference type="EMBL" id="CAJNOL010013606">
    <property type="protein sequence ID" value="CAF1664461.1"/>
    <property type="molecule type" value="Genomic_DNA"/>
</dbReference>
<dbReference type="EMBL" id="CAJNOH010011745">
    <property type="protein sequence ID" value="CAF1528354.1"/>
    <property type="molecule type" value="Genomic_DNA"/>
</dbReference>
<evidence type="ECO:0000256" key="1">
    <source>
        <dbReference type="SAM" id="MobiDB-lite"/>
    </source>
</evidence>
<proteinExistence type="predicted"/>
<feature type="non-terminal residue" evidence="2">
    <location>
        <position position="1"/>
    </location>
</feature>
<feature type="compositionally biased region" description="Polar residues" evidence="1">
    <location>
        <begin position="136"/>
        <end position="150"/>
    </location>
</feature>
<sequence length="150" mass="16983">MSFEMNNSWLNLINQSVTNDSDERFNFKSTSEDFFTREGERFMREDPMLLISNSVLTDITQNQDQSWSNESNPDSPGCSTTTFFMAKSSTPGEMLNALLAGKTDGIATKENQQSRSLRNIVTGWNEPSLLNKKSHSGLNLRQQKDSPFNE</sequence>
<dbReference type="Proteomes" id="UP000663854">
    <property type="component" value="Unassembled WGS sequence"/>
</dbReference>
<reference evidence="2" key="1">
    <citation type="submission" date="2021-02" db="EMBL/GenBank/DDBJ databases">
        <authorList>
            <person name="Nowell W R."/>
        </authorList>
    </citation>
    <scope>NUCLEOTIDE SEQUENCE</scope>
</reference>
<dbReference type="AlphaFoldDB" id="A0A815VBA2"/>
<evidence type="ECO:0000313" key="4">
    <source>
        <dbReference type="Proteomes" id="UP000663854"/>
    </source>
</evidence>